<proteinExistence type="predicted"/>
<accession>A0A9X2YHU1</accession>
<dbReference type="AlphaFoldDB" id="A0A9X2YHU1"/>
<reference evidence="2" key="1">
    <citation type="submission" date="2020-07" db="EMBL/GenBank/DDBJ databases">
        <authorList>
            <person name="Pettersson B.M.F."/>
            <person name="Behra P.R.K."/>
            <person name="Ramesh M."/>
            <person name="Das S."/>
            <person name="Dasgupta S."/>
            <person name="Kirsebom L.A."/>
        </authorList>
    </citation>
    <scope>NUCLEOTIDE SEQUENCE</scope>
    <source>
        <strain evidence="2">DSM 45406</strain>
    </source>
</reference>
<evidence type="ECO:0000313" key="2">
    <source>
        <dbReference type="EMBL" id="MCV7073453.1"/>
    </source>
</evidence>
<reference evidence="3" key="3">
    <citation type="submission" date="2022-08" db="EMBL/GenBank/DDBJ databases">
        <title>Whole genome sequencing of non-tuberculosis mycobacteria type-strains.</title>
        <authorList>
            <person name="Igarashi Y."/>
            <person name="Osugi A."/>
            <person name="Mitarai S."/>
        </authorList>
    </citation>
    <scope>NUCLEOTIDE SEQUENCE</scope>
    <source>
        <strain evidence="3">JCM 16372</strain>
    </source>
</reference>
<gene>
    <name evidence="2" type="ORF">H7H73_27210</name>
    <name evidence="3" type="ORF">MJO55_07355</name>
</gene>
<evidence type="ECO:0000313" key="4">
    <source>
        <dbReference type="Proteomes" id="UP001055159"/>
    </source>
</evidence>
<dbReference type="Gene3D" id="3.40.50.1110">
    <property type="entry name" value="SGNH hydrolase"/>
    <property type="match status" value="1"/>
</dbReference>
<dbReference type="InterPro" id="IPR051532">
    <property type="entry name" value="Ester_Hydrolysis_Enzymes"/>
</dbReference>
<dbReference type="CDD" id="cd00229">
    <property type="entry name" value="SGNH_hydrolase"/>
    <property type="match status" value="1"/>
</dbReference>
<feature type="domain" description="SGNH hydrolase-type esterase" evidence="1">
    <location>
        <begin position="58"/>
        <end position="227"/>
    </location>
</feature>
<organism evidence="2 5">
    <name type="scientific">Mycolicibacterium rufum</name>
    <dbReference type="NCBI Taxonomy" id="318424"/>
    <lineage>
        <taxon>Bacteria</taxon>
        <taxon>Bacillati</taxon>
        <taxon>Actinomycetota</taxon>
        <taxon>Actinomycetes</taxon>
        <taxon>Mycobacteriales</taxon>
        <taxon>Mycobacteriaceae</taxon>
        <taxon>Mycolicibacterium</taxon>
    </lineage>
</organism>
<reference evidence="2" key="2">
    <citation type="journal article" date="2022" name="BMC Genomics">
        <title>Comparative genome analysis of mycobacteria focusing on tRNA and non-coding RNA.</title>
        <authorList>
            <person name="Behra P.R.K."/>
            <person name="Pettersson B.M.F."/>
            <person name="Ramesh M."/>
            <person name="Das S."/>
            <person name="Dasgupta S."/>
            <person name="Kirsebom L.A."/>
        </authorList>
    </citation>
    <scope>NUCLEOTIDE SEQUENCE</scope>
    <source>
        <strain evidence="2">DSM 45406</strain>
    </source>
</reference>
<dbReference type="InterPro" id="IPR013830">
    <property type="entry name" value="SGNH_hydro"/>
</dbReference>
<name>A0A9X2YHU1_9MYCO</name>
<dbReference type="Pfam" id="PF13472">
    <property type="entry name" value="Lipase_GDSL_2"/>
    <property type="match status" value="1"/>
</dbReference>
<dbReference type="GO" id="GO:0016787">
    <property type="term" value="F:hydrolase activity"/>
    <property type="evidence" value="ECO:0007669"/>
    <property type="project" value="UniProtKB-KW"/>
</dbReference>
<sequence>MTGVLALAVAVLLLGYLGANRVARSEQSASSRALPPVVGTNLVMAPAAQIDSRPTLLAIGDSYVGGTGDPSVATYPERVVETMGWSLRVDAVGGSGYLSRTLPTGRVAPSLADRLAFDKANFDPDFIIIDAGRNDLLSPVDELVPAIEGYLRDVRSAWPRAKIVVIKPQYASTDVPESYPEVASAIDRTAAQIDAAAIDPIGDRWWDVPDLDSLLLEDNVHLNGAGSDYYAQRVVDALRAFGINPVQA</sequence>
<dbReference type="RefSeq" id="WP_239735846.1">
    <property type="nucleotide sequence ID" value="NZ_CP092427.2"/>
</dbReference>
<evidence type="ECO:0000313" key="3">
    <source>
        <dbReference type="EMBL" id="ULP38235.1"/>
    </source>
</evidence>
<dbReference type="PANTHER" id="PTHR30383">
    <property type="entry name" value="THIOESTERASE 1/PROTEASE 1/LYSOPHOSPHOLIPASE L1"/>
    <property type="match status" value="1"/>
</dbReference>
<protein>
    <submittedName>
        <fullName evidence="2">SGNH/GDSL hydrolase family protein</fullName>
    </submittedName>
</protein>
<evidence type="ECO:0000259" key="1">
    <source>
        <dbReference type="Pfam" id="PF13472"/>
    </source>
</evidence>
<dbReference type="Proteomes" id="UP001140272">
    <property type="component" value="Unassembled WGS sequence"/>
</dbReference>
<evidence type="ECO:0000313" key="5">
    <source>
        <dbReference type="Proteomes" id="UP001140272"/>
    </source>
</evidence>
<dbReference type="EMBL" id="JACKRN010000872">
    <property type="protein sequence ID" value="MCV7073453.1"/>
    <property type="molecule type" value="Genomic_DNA"/>
</dbReference>
<dbReference type="InterPro" id="IPR036514">
    <property type="entry name" value="SGNH_hydro_sf"/>
</dbReference>
<dbReference type="EMBL" id="CP092427">
    <property type="protein sequence ID" value="ULP38235.1"/>
    <property type="molecule type" value="Genomic_DNA"/>
</dbReference>
<dbReference type="SUPFAM" id="SSF52266">
    <property type="entry name" value="SGNH hydrolase"/>
    <property type="match status" value="1"/>
</dbReference>
<keyword evidence="4" id="KW-1185">Reference proteome</keyword>
<dbReference type="Proteomes" id="UP001055159">
    <property type="component" value="Chromosome"/>
</dbReference>
<keyword evidence="2" id="KW-0378">Hydrolase</keyword>